<comment type="catalytic activity">
    <reaction evidence="1">
        <text>ATP + protein L-histidine = ADP + protein N-phospho-L-histidine.</text>
        <dbReference type="EC" id="2.7.13.3"/>
    </reaction>
</comment>
<dbReference type="InterPro" id="IPR005467">
    <property type="entry name" value="His_kinase_dom"/>
</dbReference>
<dbReference type="InterPro" id="IPR036097">
    <property type="entry name" value="HisK_dim/P_sf"/>
</dbReference>
<dbReference type="InterPro" id="IPR003661">
    <property type="entry name" value="HisK_dim/P_dom"/>
</dbReference>
<dbReference type="Proteomes" id="UP000319894">
    <property type="component" value="Unassembled WGS sequence"/>
</dbReference>
<evidence type="ECO:0000313" key="9">
    <source>
        <dbReference type="EMBL" id="TSD13702.1"/>
    </source>
</evidence>
<dbReference type="PANTHER" id="PTHR43711">
    <property type="entry name" value="TWO-COMPONENT HISTIDINE KINASE"/>
    <property type="match status" value="1"/>
</dbReference>
<evidence type="ECO:0000256" key="6">
    <source>
        <dbReference type="SAM" id="MobiDB-lite"/>
    </source>
</evidence>
<dbReference type="Pfam" id="PF16927">
    <property type="entry name" value="HisKA_7TM"/>
    <property type="match status" value="1"/>
</dbReference>
<protein>
    <recommendedName>
        <fullName evidence="2">histidine kinase</fullName>
        <ecNumber evidence="2">2.7.13.3</ecNumber>
    </recommendedName>
</protein>
<organism evidence="9 10">
    <name type="scientific">Haloglomus irregulare</name>
    <dbReference type="NCBI Taxonomy" id="2234134"/>
    <lineage>
        <taxon>Archaea</taxon>
        <taxon>Methanobacteriati</taxon>
        <taxon>Methanobacteriota</taxon>
        <taxon>Stenosarchaea group</taxon>
        <taxon>Halobacteria</taxon>
        <taxon>Halobacteriales</taxon>
        <taxon>Natronomonadaceae</taxon>
        <taxon>Haloglomus</taxon>
    </lineage>
</organism>
<evidence type="ECO:0000256" key="2">
    <source>
        <dbReference type="ARBA" id="ARBA00012438"/>
    </source>
</evidence>
<dbReference type="PROSITE" id="PS50109">
    <property type="entry name" value="HIS_KIN"/>
    <property type="match status" value="1"/>
</dbReference>
<accession>A0A554N8I7</accession>
<dbReference type="Pfam" id="PF00512">
    <property type="entry name" value="HisKA"/>
    <property type="match status" value="1"/>
</dbReference>
<comment type="caution">
    <text evidence="9">The sequence shown here is derived from an EMBL/GenBank/DDBJ whole genome shotgun (WGS) entry which is preliminary data.</text>
</comment>
<keyword evidence="7" id="KW-0812">Transmembrane</keyword>
<dbReference type="GO" id="GO:0000155">
    <property type="term" value="F:phosphorelay sensor kinase activity"/>
    <property type="evidence" value="ECO:0007669"/>
    <property type="project" value="InterPro"/>
</dbReference>
<feature type="compositionally biased region" description="Polar residues" evidence="6">
    <location>
        <begin position="530"/>
        <end position="542"/>
    </location>
</feature>
<dbReference type="Gene3D" id="1.10.287.130">
    <property type="match status" value="1"/>
</dbReference>
<keyword evidence="3" id="KW-0808">Transferase</keyword>
<dbReference type="SMART" id="SM00388">
    <property type="entry name" value="HisKA"/>
    <property type="match status" value="1"/>
</dbReference>
<evidence type="ECO:0000256" key="7">
    <source>
        <dbReference type="SAM" id="Phobius"/>
    </source>
</evidence>
<dbReference type="CDD" id="cd00082">
    <property type="entry name" value="HisKA"/>
    <property type="match status" value="1"/>
</dbReference>
<reference evidence="9 10" key="1">
    <citation type="submission" date="2018-06" db="EMBL/GenBank/DDBJ databases">
        <title>Natronomonas sp. F16-60 a new haloarchaeon isolated from a solar saltern of Isla Cristina, Huelva, Spain.</title>
        <authorList>
            <person name="Duran-Viseras A."/>
            <person name="Sanchez-Porro C."/>
            <person name="Ventosa A."/>
        </authorList>
    </citation>
    <scope>NUCLEOTIDE SEQUENCE [LARGE SCALE GENOMIC DNA]</scope>
    <source>
        <strain evidence="9 10">F16-60</strain>
    </source>
</reference>
<evidence type="ECO:0000256" key="5">
    <source>
        <dbReference type="ARBA" id="ARBA00023012"/>
    </source>
</evidence>
<dbReference type="Gene3D" id="3.30.450.20">
    <property type="entry name" value="PAS domain"/>
    <property type="match status" value="1"/>
</dbReference>
<feature type="domain" description="Histidine kinase" evidence="8">
    <location>
        <begin position="414"/>
        <end position="672"/>
    </location>
</feature>
<gene>
    <name evidence="9" type="ORF">DP107_11070</name>
</gene>
<dbReference type="EMBL" id="QMDX01000006">
    <property type="protein sequence ID" value="TSD13702.1"/>
    <property type="molecule type" value="Genomic_DNA"/>
</dbReference>
<name>A0A554N8I7_9EURY</name>
<dbReference type="EC" id="2.7.13.3" evidence="2"/>
<feature type="transmembrane region" description="Helical" evidence="7">
    <location>
        <begin position="186"/>
        <end position="206"/>
    </location>
</feature>
<feature type="transmembrane region" description="Helical" evidence="7">
    <location>
        <begin position="105"/>
        <end position="123"/>
    </location>
</feature>
<dbReference type="InterPro" id="IPR036890">
    <property type="entry name" value="HATPase_C_sf"/>
</dbReference>
<dbReference type="InterPro" id="IPR031621">
    <property type="entry name" value="HisKA_7TM"/>
</dbReference>
<dbReference type="SMART" id="SM00387">
    <property type="entry name" value="HATPase_c"/>
    <property type="match status" value="1"/>
</dbReference>
<keyword evidence="10" id="KW-1185">Reference proteome</keyword>
<feature type="transmembrane region" description="Helical" evidence="7">
    <location>
        <begin position="45"/>
        <end position="65"/>
    </location>
</feature>
<keyword evidence="4" id="KW-0418">Kinase</keyword>
<dbReference type="InterPro" id="IPR003594">
    <property type="entry name" value="HATPase_dom"/>
</dbReference>
<feature type="compositionally biased region" description="Basic and acidic residues" evidence="6">
    <location>
        <begin position="549"/>
        <end position="563"/>
    </location>
</feature>
<dbReference type="CDD" id="cd00075">
    <property type="entry name" value="HATPase"/>
    <property type="match status" value="1"/>
</dbReference>
<dbReference type="SUPFAM" id="SSF47384">
    <property type="entry name" value="Homodimeric domain of signal transducing histidine kinase"/>
    <property type="match status" value="1"/>
</dbReference>
<dbReference type="SUPFAM" id="SSF55874">
    <property type="entry name" value="ATPase domain of HSP90 chaperone/DNA topoisomerase II/histidine kinase"/>
    <property type="match status" value="2"/>
</dbReference>
<proteinExistence type="predicted"/>
<keyword evidence="7" id="KW-0472">Membrane</keyword>
<dbReference type="Gene3D" id="3.30.565.10">
    <property type="entry name" value="Histidine kinase-like ATPase, C-terminal domain"/>
    <property type="match status" value="1"/>
</dbReference>
<feature type="transmembrane region" description="Helical" evidence="7">
    <location>
        <begin position="71"/>
        <end position="93"/>
    </location>
</feature>
<evidence type="ECO:0000313" key="10">
    <source>
        <dbReference type="Proteomes" id="UP000319894"/>
    </source>
</evidence>
<feature type="transmembrane region" description="Helical" evidence="7">
    <location>
        <begin position="12"/>
        <end position="33"/>
    </location>
</feature>
<evidence type="ECO:0000259" key="8">
    <source>
        <dbReference type="PROSITE" id="PS50109"/>
    </source>
</evidence>
<keyword evidence="7" id="KW-1133">Transmembrane helix</keyword>
<evidence type="ECO:0000256" key="3">
    <source>
        <dbReference type="ARBA" id="ARBA00022679"/>
    </source>
</evidence>
<feature type="region of interest" description="Disordered" evidence="6">
    <location>
        <begin position="521"/>
        <end position="597"/>
    </location>
</feature>
<evidence type="ECO:0000256" key="4">
    <source>
        <dbReference type="ARBA" id="ARBA00022777"/>
    </source>
</evidence>
<dbReference type="Pfam" id="PF02518">
    <property type="entry name" value="HATPase_c"/>
    <property type="match status" value="1"/>
</dbReference>
<dbReference type="InParanoid" id="A0A554N8I7"/>
<feature type="transmembrane region" description="Helical" evidence="7">
    <location>
        <begin position="152"/>
        <end position="174"/>
    </location>
</feature>
<keyword evidence="5" id="KW-0902">Two-component regulatory system</keyword>
<sequence>MSSHAVTDPVLSLVVVVYGLAAVLPAMLGGYALYAHRGSPTARAFAATMGGLTLWGGAYLVRLFAPEPALFPLTVVAFAGIATTPVALLAFALRYTNRRQYVTPATVALLSLVPVATVLLVATTRSHGLFYRSVEPLMVGELLTIDSVTGPWFWVHTAYSYALLAVASALLVAFGVTRRRLYRTQAVFIVLGVLVAWGTNAAFLAGVTPVSGLDFTPVGLTAGSAFLAVAVLQARLIDVTPVARDAVLDALEDVAIAIEGGRVVDVNAAGRALLDTPDPVGESADAVFPAALKTVLTDTPARGTGTDGGTSVDPTVAAWSGDDVPGGGGDGHTDRLVELPRDGEQRYYRVRTLPLDRAADEVGPARGLVPSLSPGVDDDGPPATVLLLRDVTAQHRHLRQLRKQNERLEEFAAAAAHDLRNPLNVIDGYAELARETGGDEHFDRIDGATDRMGRLIDDLLALGRRGRLVESVSPVELAAVAEDAWDGVATGDATLRVEPGDPVPADRDRLTQLLENLFSNALEHGGPGTGTSTRQGDVTSATDGPPDAADDRPMPDDGRRERMASGPHYGAGDPPGDGATDGGSAMDEPGDPVADRDGITVTVGRTDDGFYVADDGLGIPHEDRERVFDYGFTTHEGGSGFGLAVVETIADAHGWDVAVTESVVGGARFEVTGVDRFGRGRDPERPE</sequence>
<dbReference type="AlphaFoldDB" id="A0A554N8I7"/>
<evidence type="ECO:0000256" key="1">
    <source>
        <dbReference type="ARBA" id="ARBA00000085"/>
    </source>
</evidence>
<dbReference type="InterPro" id="IPR050736">
    <property type="entry name" value="Sensor_HK_Regulatory"/>
</dbReference>
<dbReference type="PANTHER" id="PTHR43711:SF1">
    <property type="entry name" value="HISTIDINE KINASE 1"/>
    <property type="match status" value="1"/>
</dbReference>